<dbReference type="OMA" id="AAIHIDE"/>
<accession>A0A059B3U5</accession>
<dbReference type="AlphaFoldDB" id="A0A059B3U5"/>
<reference evidence="1" key="1">
    <citation type="submission" date="2013-07" db="EMBL/GenBank/DDBJ databases">
        <title>The genome of Eucalyptus grandis.</title>
        <authorList>
            <person name="Schmutz J."/>
            <person name="Hayes R."/>
            <person name="Myburg A."/>
            <person name="Tuskan G."/>
            <person name="Grattapaglia D."/>
            <person name="Rokhsar D.S."/>
        </authorList>
    </citation>
    <scope>NUCLEOTIDE SEQUENCE</scope>
    <source>
        <tissue evidence="1">Leaf extractions</tissue>
    </source>
</reference>
<protein>
    <submittedName>
        <fullName evidence="1">Uncharacterized protein</fullName>
    </submittedName>
</protein>
<dbReference type="InterPro" id="IPR008480">
    <property type="entry name" value="DUF761_pln"/>
</dbReference>
<dbReference type="eggNOG" id="ENOG502S2SU">
    <property type="taxonomic scope" value="Eukaryota"/>
</dbReference>
<dbReference type="InParanoid" id="A0A059B3U5"/>
<dbReference type="EMBL" id="KK198760">
    <property type="protein sequence ID" value="KCW60330.1"/>
    <property type="molecule type" value="Genomic_DNA"/>
</dbReference>
<sequence>MSRRGLEKKLLPAKRAWKAITNNLRSRLNKIKNSRFIEEASHRLLSSRFTRYLLSLTCRGRRSLARTSPYTAHHHLHHNYYHYKYQGRDAYEKNFAPIYIDKLFDEPLSVSSSKTTTCVKGETSRSRTEVEGGKLAGETNGEKEFDIDERWRAIVAKSPQLRVDERAEEFISKFKEDIKLQRERSDIEFQERLKRSA</sequence>
<dbReference type="OrthoDB" id="1913960at2759"/>
<organism evidence="1">
    <name type="scientific">Eucalyptus grandis</name>
    <name type="common">Flooded gum</name>
    <dbReference type="NCBI Taxonomy" id="71139"/>
    <lineage>
        <taxon>Eukaryota</taxon>
        <taxon>Viridiplantae</taxon>
        <taxon>Streptophyta</taxon>
        <taxon>Embryophyta</taxon>
        <taxon>Tracheophyta</taxon>
        <taxon>Spermatophyta</taxon>
        <taxon>Magnoliopsida</taxon>
        <taxon>eudicotyledons</taxon>
        <taxon>Gunneridae</taxon>
        <taxon>Pentapetalae</taxon>
        <taxon>rosids</taxon>
        <taxon>malvids</taxon>
        <taxon>Myrtales</taxon>
        <taxon>Myrtaceae</taxon>
        <taxon>Myrtoideae</taxon>
        <taxon>Eucalypteae</taxon>
        <taxon>Eucalyptus</taxon>
    </lineage>
</organism>
<proteinExistence type="predicted"/>
<dbReference type="Pfam" id="PF05553">
    <property type="entry name" value="DUF761"/>
    <property type="match status" value="1"/>
</dbReference>
<dbReference type="Gramene" id="KCW60330">
    <property type="protein sequence ID" value="KCW60330"/>
    <property type="gene ID" value="EUGRSUZ_H03043"/>
</dbReference>
<name>A0A059B3U5_EUCGR</name>
<dbReference type="KEGG" id="egr:104414487"/>
<gene>
    <name evidence="1" type="ORF">EUGRSUZ_H03043</name>
</gene>
<evidence type="ECO:0000313" key="1">
    <source>
        <dbReference type="EMBL" id="KCW60330.1"/>
    </source>
</evidence>